<sequence>MLCARLGEGRGPLVDDVELSRLATGIAAGVREQRPREEIEERLDALEDLLLRAGHTAGLGSYRSSPVPPHGYGALPGLGEGRPLLEVVVCPRGRCTRVEVPPPRGDGPGGEAGPRCALFDDALKHLDVSP</sequence>
<organism evidence="2 3">
    <name type="scientific">Streptomyces marincola</name>
    <dbReference type="NCBI Taxonomy" id="2878388"/>
    <lineage>
        <taxon>Bacteria</taxon>
        <taxon>Bacillati</taxon>
        <taxon>Actinomycetota</taxon>
        <taxon>Actinomycetes</taxon>
        <taxon>Kitasatosporales</taxon>
        <taxon>Streptomycetaceae</taxon>
        <taxon>Streptomyces</taxon>
    </lineage>
</organism>
<feature type="region of interest" description="Disordered" evidence="1">
    <location>
        <begin position="96"/>
        <end position="116"/>
    </location>
</feature>
<evidence type="ECO:0000313" key="3">
    <source>
        <dbReference type="Proteomes" id="UP000194218"/>
    </source>
</evidence>
<evidence type="ECO:0000256" key="1">
    <source>
        <dbReference type="SAM" id="MobiDB-lite"/>
    </source>
</evidence>
<protein>
    <submittedName>
        <fullName evidence="2">Uncharacterized protein</fullName>
    </submittedName>
</protein>
<dbReference type="Proteomes" id="UP000194218">
    <property type="component" value="Chromosome"/>
</dbReference>
<dbReference type="AlphaFoldDB" id="A0A1W7CSP2"/>
<reference evidence="2 3" key="1">
    <citation type="submission" date="2017-05" db="EMBL/GenBank/DDBJ databases">
        <title>Complete genome sequence of Streptomyces sp. SCSIO 03032 revealed the diverse biosynthetic pathways for its bioactive secondary metabolites.</title>
        <authorList>
            <person name="Ma L."/>
            <person name="Zhu Y."/>
            <person name="Zhang W."/>
            <person name="Zhang G."/>
            <person name="Tian X."/>
            <person name="Zhang S."/>
            <person name="Zhang C."/>
        </authorList>
    </citation>
    <scope>NUCLEOTIDE SEQUENCE [LARGE SCALE GENOMIC DNA]</scope>
    <source>
        <strain evidence="2 3">SCSIO 03032</strain>
    </source>
</reference>
<dbReference type="KEGG" id="smao:CAG99_02245"/>
<evidence type="ECO:0000313" key="2">
    <source>
        <dbReference type="EMBL" id="ARQ67808.1"/>
    </source>
</evidence>
<name>A0A1W7CSP2_9ACTN</name>
<dbReference type="EMBL" id="CP021121">
    <property type="protein sequence ID" value="ARQ67808.1"/>
    <property type="molecule type" value="Genomic_DNA"/>
</dbReference>
<gene>
    <name evidence="2" type="ORF">CAG99_02245</name>
</gene>
<accession>A0A1W7CSP2</accession>
<proteinExistence type="predicted"/>
<keyword evidence="3" id="KW-1185">Reference proteome</keyword>